<evidence type="ECO:0000256" key="11">
    <source>
        <dbReference type="ARBA" id="ARBA00023157"/>
    </source>
</evidence>
<keyword evidence="6" id="KW-0677">Repeat</keyword>
<keyword evidence="10" id="KW-0472">Membrane</keyword>
<evidence type="ECO:0000256" key="7">
    <source>
        <dbReference type="ARBA" id="ARBA00022801"/>
    </source>
</evidence>
<evidence type="ECO:0000259" key="17">
    <source>
        <dbReference type="PROSITE" id="PS50835"/>
    </source>
</evidence>
<feature type="compositionally biased region" description="Basic and acidic residues" evidence="16">
    <location>
        <begin position="152"/>
        <end position="164"/>
    </location>
</feature>
<dbReference type="InterPro" id="IPR003598">
    <property type="entry name" value="Ig_sub2"/>
</dbReference>
<name>A0ABD0LYA6_9CAEN</name>
<proteinExistence type="inferred from homology"/>
<organism evidence="19 20">
    <name type="scientific">Batillaria attramentaria</name>
    <dbReference type="NCBI Taxonomy" id="370345"/>
    <lineage>
        <taxon>Eukaryota</taxon>
        <taxon>Metazoa</taxon>
        <taxon>Spiralia</taxon>
        <taxon>Lophotrochozoa</taxon>
        <taxon>Mollusca</taxon>
        <taxon>Gastropoda</taxon>
        <taxon>Caenogastropoda</taxon>
        <taxon>Sorbeoconcha</taxon>
        <taxon>Cerithioidea</taxon>
        <taxon>Batillariidae</taxon>
        <taxon>Batillaria</taxon>
    </lineage>
</organism>
<comment type="catalytic activity">
    <reaction evidence="15">
        <text>O-phospho-L-tyrosyl-[protein] + H2O = L-tyrosyl-[protein] + phosphate</text>
        <dbReference type="Rhea" id="RHEA:10684"/>
        <dbReference type="Rhea" id="RHEA-COMP:10136"/>
        <dbReference type="Rhea" id="RHEA-COMP:20101"/>
        <dbReference type="ChEBI" id="CHEBI:15377"/>
        <dbReference type="ChEBI" id="CHEBI:43474"/>
        <dbReference type="ChEBI" id="CHEBI:46858"/>
        <dbReference type="ChEBI" id="CHEBI:61978"/>
        <dbReference type="EC" id="3.1.3.48"/>
    </reaction>
</comment>
<comment type="subcellular location">
    <subcellularLocation>
        <location evidence="1">Membrane</location>
        <topology evidence="1">Single-pass membrane protein</topology>
    </subcellularLocation>
</comment>
<dbReference type="Pfam" id="PF07686">
    <property type="entry name" value="V-set"/>
    <property type="match status" value="2"/>
</dbReference>
<feature type="compositionally biased region" description="Low complexity" evidence="16">
    <location>
        <begin position="71"/>
        <end position="87"/>
    </location>
</feature>
<dbReference type="SMART" id="SM00409">
    <property type="entry name" value="IG"/>
    <property type="match status" value="3"/>
</dbReference>
<evidence type="ECO:0000256" key="14">
    <source>
        <dbReference type="ARBA" id="ARBA00023319"/>
    </source>
</evidence>
<evidence type="ECO:0000256" key="4">
    <source>
        <dbReference type="ARBA" id="ARBA00022692"/>
    </source>
</evidence>
<evidence type="ECO:0000256" key="5">
    <source>
        <dbReference type="ARBA" id="ARBA00022729"/>
    </source>
</evidence>
<dbReference type="GO" id="GO:0004725">
    <property type="term" value="F:protein tyrosine phosphatase activity"/>
    <property type="evidence" value="ECO:0007669"/>
    <property type="project" value="UniProtKB-EC"/>
</dbReference>
<feature type="domain" description="Ig-like" evidence="17">
    <location>
        <begin position="833"/>
        <end position="913"/>
    </location>
</feature>
<dbReference type="SUPFAM" id="SSF49265">
    <property type="entry name" value="Fibronectin type III"/>
    <property type="match status" value="4"/>
</dbReference>
<feature type="domain" description="Ig-like" evidence="17">
    <location>
        <begin position="335"/>
        <end position="428"/>
    </location>
</feature>
<dbReference type="InterPro" id="IPR003961">
    <property type="entry name" value="FN3_dom"/>
</dbReference>
<sequence>MYLCSKGRTSRFPSLRKGRPSSGLQSRPETLAESGSPQQAPPPSAAASARGRSPSACSKATRLSDPRKSGPRPSSELSESSTMSSVSITPRPHCWVDDATVSSDESVAERDLRLSADAEGRGETTSSRLGDSASWKRLASSGNKARGSQVALKKDKEKDADPAAKARPSCPRSLKQSSAGGSGSKRDERAASHAAAEMVVVDEEDDDVKLVKALPRFVCPSSETKSRQDMLHSYGFSPSPSQVTAVKGETAILPCRIEDLGSYRVLWSFERVLLTFDTRRIANDPRIEVQRPYQSEWNLKIDNIKQEDAGMYSCQINTNPVTRQDVKLIVLNEKPKPAAPKEVVVFSGSDVNIPCKLPDFNDVATWSYQADSRSERKTLDTGEGSKFTSRAGEGTESHVHTLEIKDVRATDEGLYYCRARGGSDTEIALKVVVPPPPPSLEAKARSPNEVLVSWERPQAREAEIVGYQLYVHDHETGEEKVFDVDPSEKKDGDEEFKIDDLATESTYTVQLATRLKLGDEVTLGKKSPEVNITTPLFVPEPPSWVKAKRVTDDAAEIIWSPAQDKTPGIIRGYTVIYGPLGANKKLSQPLKSIRVDKPDGNKWRTRLTGLKPKTRYLIRVAGYTRKGDAPDLSLNGRVLSTNSVLLTVDSLGSGKMTNVRMFYTEALEPSWKRLDFSPEWKFTVVGGLEPSTSYFFKVKAKISGRLKQSVTHITTPPHDLVTPQNVEVSATASTSIEVSWDYVPASDTSPTPLGYIVHLEESTTNGEAGKQHSQSVVFNMTSVEVKDLTPGSRYTIEVGAFNGFGEGPRTESILFHIAESDVKQEAVNQPYPPKFKHTLPERIEVERGETVKITCVAEGSPVPEVRWYDKGEPIGVPAQGSNQLYLANVIRSTVLTCRAVSGWGEIESSTIVDLKDEEPDTSGLTLDMFPEKVRMTTFTAAWTLGQGDPASVKRFDIDIKDARGRVLLTRSLPGQTRSFNLHGLQPGTEYRVELKAFEGLENSGEPLRTAQIAVTTLTEEPDEQEATTADSSATIEWDFVGLDPRYVQLYELKVKSRSNITLLTKPLKPNLRVRAFDRRGQVLAENTTEVLTSTTAPTDNDDAKDETPPVLRQASLTLSTHAITGDSARLDWTLMGTDSVGSFNLVVTDTSDRPLLRQDVARDSRSLTLNNLTPRTTYKVVLNALDDKGATIATTEESLTTTTEAAATSRCSFQTQLHSETTLQSASLKKKELNVRLVRDQVPSETTKRADAVDTSGPLRVYTEELDKDSVKIAWDTPHGLLKDISAMTVTLRDIANVTLLEQQMSPRTRSLTVSNLQSGERYSALVKALGHRREVLKRGDLVFDTNPTAASSHILFAQKFGSEHVRNDSNCPLLLKNSQNRRNRDFLWLMACRVRLGMPGRPQVLRAVALNNSAVQLEWRNTPSPAPAPGSGDINGYIINFATVDRNNQPTRGTYQFPLFGSVQSVVIPNLQGGQKYKFQVAARNQYAFGPLSVPVFTEVPKK</sequence>
<reference evidence="19 20" key="1">
    <citation type="journal article" date="2023" name="Sci. Data">
        <title>Genome assembly of the Korean intertidal mud-creeper Batillaria attramentaria.</title>
        <authorList>
            <person name="Patra A.K."/>
            <person name="Ho P.T."/>
            <person name="Jun S."/>
            <person name="Lee S.J."/>
            <person name="Kim Y."/>
            <person name="Won Y.J."/>
        </authorList>
    </citation>
    <scope>NUCLEOTIDE SEQUENCE [LARGE SCALE GENOMIC DNA]</scope>
    <source>
        <strain evidence="19">Wonlab-2016</strain>
    </source>
</reference>
<dbReference type="SUPFAM" id="SSF48726">
    <property type="entry name" value="Immunoglobulin"/>
    <property type="match status" value="3"/>
</dbReference>
<keyword evidence="4" id="KW-0812">Transmembrane</keyword>
<dbReference type="FunFam" id="2.60.40.10:FF:000010">
    <property type="entry name" value="receptor-type tyrosine-protein phosphatase delta isoform X1"/>
    <property type="match status" value="1"/>
</dbReference>
<dbReference type="GO" id="GO:0016020">
    <property type="term" value="C:membrane"/>
    <property type="evidence" value="ECO:0007669"/>
    <property type="project" value="UniProtKB-SubCell"/>
</dbReference>
<dbReference type="InterPro" id="IPR036116">
    <property type="entry name" value="FN3_sf"/>
</dbReference>
<feature type="domain" description="Fibronectin type-III" evidence="18">
    <location>
        <begin position="1402"/>
        <end position="1504"/>
    </location>
</feature>
<dbReference type="Pfam" id="PF00041">
    <property type="entry name" value="fn3"/>
    <property type="match status" value="5"/>
</dbReference>
<evidence type="ECO:0000256" key="9">
    <source>
        <dbReference type="ARBA" id="ARBA00022989"/>
    </source>
</evidence>
<evidence type="ECO:0000256" key="1">
    <source>
        <dbReference type="ARBA" id="ARBA00004167"/>
    </source>
</evidence>
<feature type="compositionally biased region" description="Low complexity" evidence="16">
    <location>
        <begin position="45"/>
        <end position="56"/>
    </location>
</feature>
<evidence type="ECO:0000256" key="16">
    <source>
        <dbReference type="SAM" id="MobiDB-lite"/>
    </source>
</evidence>
<gene>
    <name evidence="19" type="ORF">BaRGS_00004756</name>
</gene>
<accession>A0ABD0LYA6</accession>
<keyword evidence="12" id="KW-0675">Receptor</keyword>
<keyword evidence="8" id="KW-0904">Protein phosphatase</keyword>
<feature type="domain" description="Fibronectin type-III" evidence="18">
    <location>
        <begin position="722"/>
        <end position="820"/>
    </location>
</feature>
<dbReference type="CDD" id="cd00063">
    <property type="entry name" value="FN3"/>
    <property type="match status" value="5"/>
</dbReference>
<evidence type="ECO:0000256" key="3">
    <source>
        <dbReference type="ARBA" id="ARBA00013064"/>
    </source>
</evidence>
<feature type="domain" description="Ig-like" evidence="17">
    <location>
        <begin position="238"/>
        <end position="327"/>
    </location>
</feature>
<feature type="domain" description="Fibronectin type-III" evidence="18">
    <location>
        <begin position="541"/>
        <end position="644"/>
    </location>
</feature>
<dbReference type="InterPro" id="IPR007110">
    <property type="entry name" value="Ig-like_dom"/>
</dbReference>
<evidence type="ECO:0000313" key="19">
    <source>
        <dbReference type="EMBL" id="KAK7504024.1"/>
    </source>
</evidence>
<dbReference type="EMBL" id="JACVVK020000017">
    <property type="protein sequence ID" value="KAK7504024.1"/>
    <property type="molecule type" value="Genomic_DNA"/>
</dbReference>
<keyword evidence="5" id="KW-0732">Signal</keyword>
<evidence type="ECO:0000256" key="13">
    <source>
        <dbReference type="ARBA" id="ARBA00023180"/>
    </source>
</evidence>
<feature type="domain" description="Fibronectin type-III" evidence="18">
    <location>
        <begin position="924"/>
        <end position="1021"/>
    </location>
</feature>
<keyword evidence="9" id="KW-1133">Transmembrane helix</keyword>
<dbReference type="InterPro" id="IPR036179">
    <property type="entry name" value="Ig-like_dom_sf"/>
</dbReference>
<evidence type="ECO:0000256" key="10">
    <source>
        <dbReference type="ARBA" id="ARBA00023136"/>
    </source>
</evidence>
<dbReference type="PROSITE" id="PS50853">
    <property type="entry name" value="FN3"/>
    <property type="match status" value="6"/>
</dbReference>
<dbReference type="Gene3D" id="2.60.40.10">
    <property type="entry name" value="Immunoglobulins"/>
    <property type="match status" value="10"/>
</dbReference>
<feature type="region of interest" description="Disordered" evidence="16">
    <location>
        <begin position="371"/>
        <end position="394"/>
    </location>
</feature>
<dbReference type="EC" id="3.1.3.48" evidence="3"/>
<evidence type="ECO:0000256" key="15">
    <source>
        <dbReference type="ARBA" id="ARBA00051722"/>
    </source>
</evidence>
<evidence type="ECO:0000256" key="8">
    <source>
        <dbReference type="ARBA" id="ARBA00022912"/>
    </source>
</evidence>
<dbReference type="PANTHER" id="PTHR46708:SF2">
    <property type="entry name" value="FIBRONECTIN TYPE-III DOMAIN-CONTAINING PROTEIN"/>
    <property type="match status" value="1"/>
</dbReference>
<keyword evidence="7" id="KW-0378">Hydrolase</keyword>
<comment type="caution">
    <text evidence="19">The sequence shown here is derived from an EMBL/GenBank/DDBJ whole genome shotgun (WGS) entry which is preliminary data.</text>
</comment>
<dbReference type="InterPro" id="IPR003599">
    <property type="entry name" value="Ig_sub"/>
</dbReference>
<dbReference type="PANTHER" id="PTHR46708">
    <property type="entry name" value="TENASCIN"/>
    <property type="match status" value="1"/>
</dbReference>
<feature type="region of interest" description="Disordered" evidence="16">
    <location>
        <begin position="1"/>
        <end position="191"/>
    </location>
</feature>
<dbReference type="SMART" id="SM00408">
    <property type="entry name" value="IGc2"/>
    <property type="match status" value="3"/>
</dbReference>
<dbReference type="InterPro" id="IPR013783">
    <property type="entry name" value="Ig-like_fold"/>
</dbReference>
<feature type="compositionally biased region" description="Basic and acidic residues" evidence="16">
    <location>
        <begin position="107"/>
        <end position="122"/>
    </location>
</feature>
<dbReference type="SMART" id="SM00060">
    <property type="entry name" value="FN3"/>
    <property type="match status" value="9"/>
</dbReference>
<keyword evidence="11" id="KW-1015">Disulfide bond</keyword>
<evidence type="ECO:0000256" key="12">
    <source>
        <dbReference type="ARBA" id="ARBA00023170"/>
    </source>
</evidence>
<dbReference type="Proteomes" id="UP001519460">
    <property type="component" value="Unassembled WGS sequence"/>
</dbReference>
<evidence type="ECO:0000256" key="2">
    <source>
        <dbReference type="ARBA" id="ARBA00010504"/>
    </source>
</evidence>
<dbReference type="Pfam" id="PF13927">
    <property type="entry name" value="Ig_3"/>
    <property type="match status" value="1"/>
</dbReference>
<dbReference type="PROSITE" id="PS50835">
    <property type="entry name" value="IG_LIKE"/>
    <property type="match status" value="3"/>
</dbReference>
<dbReference type="InterPro" id="IPR013106">
    <property type="entry name" value="Ig_V-set"/>
</dbReference>
<keyword evidence="14" id="KW-0393">Immunoglobulin domain</keyword>
<keyword evidence="20" id="KW-1185">Reference proteome</keyword>
<evidence type="ECO:0000259" key="18">
    <source>
        <dbReference type="PROSITE" id="PS50853"/>
    </source>
</evidence>
<keyword evidence="13" id="KW-0325">Glycoprotein</keyword>
<protein>
    <recommendedName>
        <fullName evidence="3">protein-tyrosine-phosphatase</fullName>
        <ecNumber evidence="3">3.1.3.48</ecNumber>
    </recommendedName>
</protein>
<dbReference type="InterPro" id="IPR050991">
    <property type="entry name" value="ECM_Regulatory_Proteins"/>
</dbReference>
<feature type="domain" description="Fibronectin type-III" evidence="18">
    <location>
        <begin position="1114"/>
        <end position="1205"/>
    </location>
</feature>
<evidence type="ECO:0000313" key="20">
    <source>
        <dbReference type="Proteomes" id="UP001519460"/>
    </source>
</evidence>
<evidence type="ECO:0000256" key="6">
    <source>
        <dbReference type="ARBA" id="ARBA00022737"/>
    </source>
</evidence>
<comment type="similarity">
    <text evidence="2">Belongs to the protein-tyrosine phosphatase family. Receptor class 2A subfamily.</text>
</comment>
<dbReference type="FunFam" id="2.60.40.10:FF:000028">
    <property type="entry name" value="Neuronal cell adhesion molecule"/>
    <property type="match status" value="1"/>
</dbReference>
<feature type="domain" description="Fibronectin type-III" evidence="18">
    <location>
        <begin position="436"/>
        <end position="537"/>
    </location>
</feature>